<reference evidence="1" key="1">
    <citation type="submission" date="2018-02" db="EMBL/GenBank/DDBJ databases">
        <title>Rhizophora mucronata_Transcriptome.</title>
        <authorList>
            <person name="Meera S.P."/>
            <person name="Sreeshan A."/>
            <person name="Augustine A."/>
        </authorList>
    </citation>
    <scope>NUCLEOTIDE SEQUENCE</scope>
    <source>
        <tissue evidence="1">Leaf</tissue>
    </source>
</reference>
<protein>
    <submittedName>
        <fullName evidence="1">Uncharacterized protein MANES_05G163300</fullName>
    </submittedName>
    <submittedName>
        <fullName evidence="2">Uncharacterized protein MANES_18G029700</fullName>
    </submittedName>
</protein>
<accession>A0A2P2L9S4</accession>
<sequence>MLFKGTLCHSKWTSCRSSRVLFRLQRDLRLSANDAPNPEHWRNFLNFSINANKILVPECPLPYL</sequence>
<evidence type="ECO:0000313" key="1">
    <source>
        <dbReference type="EMBL" id="MBX14711.1"/>
    </source>
</evidence>
<dbReference type="EMBL" id="GGEC01034227">
    <property type="protein sequence ID" value="MBX14711.1"/>
    <property type="molecule type" value="Transcribed_RNA"/>
</dbReference>
<proteinExistence type="predicted"/>
<organism evidence="1">
    <name type="scientific">Rhizophora mucronata</name>
    <name type="common">Asiatic mangrove</name>
    <dbReference type="NCBI Taxonomy" id="61149"/>
    <lineage>
        <taxon>Eukaryota</taxon>
        <taxon>Viridiplantae</taxon>
        <taxon>Streptophyta</taxon>
        <taxon>Embryophyta</taxon>
        <taxon>Tracheophyta</taxon>
        <taxon>Spermatophyta</taxon>
        <taxon>Magnoliopsida</taxon>
        <taxon>eudicotyledons</taxon>
        <taxon>Gunneridae</taxon>
        <taxon>Pentapetalae</taxon>
        <taxon>rosids</taxon>
        <taxon>fabids</taxon>
        <taxon>Malpighiales</taxon>
        <taxon>Rhizophoraceae</taxon>
        <taxon>Rhizophora</taxon>
    </lineage>
</organism>
<dbReference type="EMBL" id="GGEC01034236">
    <property type="protein sequence ID" value="MBX14720.1"/>
    <property type="molecule type" value="Transcribed_RNA"/>
</dbReference>
<name>A0A2P2L9S4_RHIMU</name>
<evidence type="ECO:0000313" key="2">
    <source>
        <dbReference type="EMBL" id="MBX14720.1"/>
    </source>
</evidence>
<dbReference type="AlphaFoldDB" id="A0A2P2L9S4"/>